<protein>
    <recommendedName>
        <fullName evidence="3">CACTA en-spm transposon protein</fullName>
    </recommendedName>
</protein>
<accession>A0A9I9CHT6</accession>
<evidence type="ECO:0008006" key="3">
    <source>
        <dbReference type="Google" id="ProtNLM"/>
    </source>
</evidence>
<name>A0A9I9CHT6_CUCME</name>
<sequence>MLYASGKTSEIRIIPDAIMVRRERWSILDVFVSVRRSPINLFQFCESQNQNKRVRKKGRNERRTISPSCPTVVAFAALRPCRHTLRCIMSYLRNNFMRKMLCSSSKEDDLDNLARGSSSAGDNTGSSSQPPSTSTSRRHAQSRLLELEHHVAVNGRIPMTIAPIRCSLQPGDRHVRAKDISIAALSGWTLAENTLRSSMVTFRHFKKYNDLEEARANPPNVLVGRHEDWHFLCDHYMCIPGIIIAAGQSCFYNDSTSSLSKKGSRSIVWSCFEKHMFESGRPCRRSQRMCRIKCWNSSPSLLKRPWLGTQAEGPQDDECKQLHDVMVSIGHRKRDSNTS</sequence>
<dbReference type="EnsemblPlants" id="MELO3C003796.2.1">
    <property type="protein sequence ID" value="MELO3C003796.2.1"/>
    <property type="gene ID" value="MELO3C003796.2"/>
</dbReference>
<reference evidence="2" key="1">
    <citation type="submission" date="2023-03" db="UniProtKB">
        <authorList>
            <consortium name="EnsemblPlants"/>
        </authorList>
    </citation>
    <scope>IDENTIFICATION</scope>
</reference>
<dbReference type="Gramene" id="MELO3C003796.2.1">
    <property type="protein sequence ID" value="MELO3C003796.2.1"/>
    <property type="gene ID" value="MELO3C003796.2"/>
</dbReference>
<evidence type="ECO:0000256" key="1">
    <source>
        <dbReference type="SAM" id="MobiDB-lite"/>
    </source>
</evidence>
<evidence type="ECO:0000313" key="2">
    <source>
        <dbReference type="EnsemblPlants" id="MELO3C003796.2.1"/>
    </source>
</evidence>
<feature type="compositionally biased region" description="Low complexity" evidence="1">
    <location>
        <begin position="116"/>
        <end position="135"/>
    </location>
</feature>
<organism evidence="2">
    <name type="scientific">Cucumis melo</name>
    <name type="common">Muskmelon</name>
    <dbReference type="NCBI Taxonomy" id="3656"/>
    <lineage>
        <taxon>Eukaryota</taxon>
        <taxon>Viridiplantae</taxon>
        <taxon>Streptophyta</taxon>
        <taxon>Embryophyta</taxon>
        <taxon>Tracheophyta</taxon>
        <taxon>Spermatophyta</taxon>
        <taxon>Magnoliopsida</taxon>
        <taxon>eudicotyledons</taxon>
        <taxon>Gunneridae</taxon>
        <taxon>Pentapetalae</taxon>
        <taxon>rosids</taxon>
        <taxon>fabids</taxon>
        <taxon>Cucurbitales</taxon>
        <taxon>Cucurbitaceae</taxon>
        <taxon>Benincaseae</taxon>
        <taxon>Cucumis</taxon>
    </lineage>
</organism>
<proteinExistence type="predicted"/>
<feature type="region of interest" description="Disordered" evidence="1">
    <location>
        <begin position="112"/>
        <end position="141"/>
    </location>
</feature>
<dbReference type="AlphaFoldDB" id="A0A9I9CHT6"/>